<dbReference type="EMBL" id="JARTLD010000036">
    <property type="protein sequence ID" value="MED5018608.1"/>
    <property type="molecule type" value="Genomic_DNA"/>
</dbReference>
<evidence type="ECO:0000313" key="2">
    <source>
        <dbReference type="EMBL" id="MED5018608.1"/>
    </source>
</evidence>
<dbReference type="InterPro" id="IPR036237">
    <property type="entry name" value="Xyl_isomerase-like_sf"/>
</dbReference>
<accession>A0ABU6PUQ5</accession>
<protein>
    <submittedName>
        <fullName evidence="2">TIM barrel protein</fullName>
    </submittedName>
</protein>
<reference evidence="2 3" key="1">
    <citation type="submission" date="2023-03" db="EMBL/GenBank/DDBJ databases">
        <title>Bacillus Genome Sequencing.</title>
        <authorList>
            <person name="Dunlap C."/>
        </authorList>
    </citation>
    <scope>NUCLEOTIDE SEQUENCE [LARGE SCALE GENOMIC DNA]</scope>
    <source>
        <strain evidence="2 3">NRS-52</strain>
    </source>
</reference>
<name>A0ABU6PUQ5_9BACL</name>
<dbReference type="Pfam" id="PF01261">
    <property type="entry name" value="AP_endonuc_2"/>
    <property type="match status" value="1"/>
</dbReference>
<keyword evidence="3" id="KW-1185">Reference proteome</keyword>
<dbReference type="RefSeq" id="WP_328278997.1">
    <property type="nucleotide sequence ID" value="NZ_JARTLD010000036.1"/>
</dbReference>
<proteinExistence type="predicted"/>
<organism evidence="2 3">
    <name type="scientific">Paenibacillus chibensis</name>
    <dbReference type="NCBI Taxonomy" id="59846"/>
    <lineage>
        <taxon>Bacteria</taxon>
        <taxon>Bacillati</taxon>
        <taxon>Bacillota</taxon>
        <taxon>Bacilli</taxon>
        <taxon>Bacillales</taxon>
        <taxon>Paenibacillaceae</taxon>
        <taxon>Paenibacillus</taxon>
    </lineage>
</organism>
<dbReference type="InterPro" id="IPR050312">
    <property type="entry name" value="IolE/XylAMocC-like"/>
</dbReference>
<dbReference type="SUPFAM" id="SSF51658">
    <property type="entry name" value="Xylose isomerase-like"/>
    <property type="match status" value="1"/>
</dbReference>
<dbReference type="Gene3D" id="3.20.20.150">
    <property type="entry name" value="Divalent-metal-dependent TIM barrel enzymes"/>
    <property type="match status" value="1"/>
</dbReference>
<dbReference type="Proteomes" id="UP001343257">
    <property type="component" value="Unassembled WGS sequence"/>
</dbReference>
<dbReference type="PANTHER" id="PTHR12110:SF53">
    <property type="entry name" value="BLR5974 PROTEIN"/>
    <property type="match status" value="1"/>
</dbReference>
<sequence>MPFLSLTTWSLHRNLGPLRWTYWDEEKRTQGTHTEEQPETISLLELPGILREQGYQAMEICHFHFPDTSNDYLSKLRSALEQSGIRLYTLLADYGDITSSDEQRRESDMKWLTEWIDVASAVGAERIRVIAGDADPADDKALRLAASQLERLIDYAVGKNVRIITENFHDLTSTSHNCLSLLDACGSDLGLTTDFGNFSGPHKLAELRATIPRSESIHAKAITGQHGEPDAEEFRSCMEQVKHSGYEGPITLVYDGPGDMWEGIGRVKALVEPYLS</sequence>
<dbReference type="InterPro" id="IPR013022">
    <property type="entry name" value="Xyl_isomerase-like_TIM-brl"/>
</dbReference>
<gene>
    <name evidence="2" type="ORF">P9847_14970</name>
</gene>
<dbReference type="PANTHER" id="PTHR12110">
    <property type="entry name" value="HYDROXYPYRUVATE ISOMERASE"/>
    <property type="match status" value="1"/>
</dbReference>
<evidence type="ECO:0000313" key="3">
    <source>
        <dbReference type="Proteomes" id="UP001343257"/>
    </source>
</evidence>
<feature type="domain" description="Xylose isomerase-like TIM barrel" evidence="1">
    <location>
        <begin position="50"/>
        <end position="255"/>
    </location>
</feature>
<comment type="caution">
    <text evidence="2">The sequence shown here is derived from an EMBL/GenBank/DDBJ whole genome shotgun (WGS) entry which is preliminary data.</text>
</comment>
<evidence type="ECO:0000259" key="1">
    <source>
        <dbReference type="Pfam" id="PF01261"/>
    </source>
</evidence>